<dbReference type="Gene3D" id="1.10.260.40">
    <property type="entry name" value="lambda repressor-like DNA-binding domains"/>
    <property type="match status" value="1"/>
</dbReference>
<proteinExistence type="predicted"/>
<protein>
    <recommendedName>
        <fullName evidence="3">HTH cro/C1-type domain-containing protein</fullName>
    </recommendedName>
</protein>
<evidence type="ECO:0000313" key="4">
    <source>
        <dbReference type="EMBL" id="RCJ40895.1"/>
    </source>
</evidence>
<evidence type="ECO:0000259" key="3">
    <source>
        <dbReference type="PROSITE" id="PS50943"/>
    </source>
</evidence>
<dbReference type="InterPro" id="IPR010982">
    <property type="entry name" value="Lambda_DNA-bd_dom_sf"/>
</dbReference>
<evidence type="ECO:0000256" key="1">
    <source>
        <dbReference type="ARBA" id="ARBA00023125"/>
    </source>
</evidence>
<reference evidence="4" key="1">
    <citation type="submission" date="2016-04" db="EMBL/GenBank/DDBJ databases">
        <authorList>
            <person name="Tabuchi Yagui T.R."/>
        </authorList>
    </citation>
    <scope>NUCLEOTIDE SEQUENCE [LARGE SCALE GENOMIC DNA]</scope>
    <source>
        <strain evidence="4">NIES-26</strain>
    </source>
</reference>
<dbReference type="GO" id="GO:0003700">
    <property type="term" value="F:DNA-binding transcription factor activity"/>
    <property type="evidence" value="ECO:0007669"/>
    <property type="project" value="TreeGrafter"/>
</dbReference>
<dbReference type="InterPro" id="IPR050807">
    <property type="entry name" value="TransReg_Diox_bact_type"/>
</dbReference>
<dbReference type="SMART" id="SM00530">
    <property type="entry name" value="HTH_XRE"/>
    <property type="match status" value="1"/>
</dbReference>
<dbReference type="Pfam" id="PF13443">
    <property type="entry name" value="HTH_26"/>
    <property type="match status" value="1"/>
</dbReference>
<dbReference type="GO" id="GO:0003677">
    <property type="term" value="F:DNA binding"/>
    <property type="evidence" value="ECO:0007669"/>
    <property type="project" value="UniProtKB-KW"/>
</dbReference>
<dbReference type="EMBL" id="LXQD01000037">
    <property type="protein sequence ID" value="RCJ40895.1"/>
    <property type="molecule type" value="Genomic_DNA"/>
</dbReference>
<organism evidence="4 5">
    <name type="scientific">Nostoc minutum NIES-26</name>
    <dbReference type="NCBI Taxonomy" id="1844469"/>
    <lineage>
        <taxon>Bacteria</taxon>
        <taxon>Bacillati</taxon>
        <taxon>Cyanobacteriota</taxon>
        <taxon>Cyanophyceae</taxon>
        <taxon>Nostocales</taxon>
        <taxon>Nostocaceae</taxon>
        <taxon>Nostoc</taxon>
    </lineage>
</organism>
<gene>
    <name evidence="4" type="ORF">A6770_37100</name>
</gene>
<dbReference type="Proteomes" id="UP000252107">
    <property type="component" value="Unassembled WGS sequence"/>
</dbReference>
<dbReference type="AlphaFoldDB" id="A0A367RWI7"/>
<dbReference type="InterPro" id="IPR001387">
    <property type="entry name" value="Cro/C1-type_HTH"/>
</dbReference>
<keyword evidence="1" id="KW-0238">DNA-binding</keyword>
<dbReference type="CDD" id="cd00093">
    <property type="entry name" value="HTH_XRE"/>
    <property type="match status" value="1"/>
</dbReference>
<dbReference type="PANTHER" id="PTHR46797">
    <property type="entry name" value="HTH-TYPE TRANSCRIPTIONAL REGULATOR"/>
    <property type="match status" value="1"/>
</dbReference>
<feature type="domain" description="HTH cro/C1-type" evidence="3">
    <location>
        <begin position="7"/>
        <end position="62"/>
    </location>
</feature>
<name>A0A367RWI7_9NOSO</name>
<feature type="compositionally biased region" description="Basic and acidic residues" evidence="2">
    <location>
        <begin position="97"/>
        <end position="108"/>
    </location>
</feature>
<sequence length="108" mass="11767">MIVFIALKKLREAAGLSQNDLARKTGYSPQFIQKIEQNKVKSLTLEAAARFCEALDCKPGDLLEEGEPPKKLTIDKGVALNAPSAKEASHSNKRKSDKTSEVDLLKAA</sequence>
<dbReference type="GO" id="GO:0005829">
    <property type="term" value="C:cytosol"/>
    <property type="evidence" value="ECO:0007669"/>
    <property type="project" value="TreeGrafter"/>
</dbReference>
<dbReference type="PROSITE" id="PS50943">
    <property type="entry name" value="HTH_CROC1"/>
    <property type="match status" value="1"/>
</dbReference>
<feature type="region of interest" description="Disordered" evidence="2">
    <location>
        <begin position="82"/>
        <end position="108"/>
    </location>
</feature>
<accession>A0A367RWI7</accession>
<dbReference type="SUPFAM" id="SSF47413">
    <property type="entry name" value="lambda repressor-like DNA-binding domains"/>
    <property type="match status" value="1"/>
</dbReference>
<dbReference type="PANTHER" id="PTHR46797:SF1">
    <property type="entry name" value="METHYLPHOSPHONATE SYNTHASE"/>
    <property type="match status" value="1"/>
</dbReference>
<comment type="caution">
    <text evidence="4">The sequence shown here is derived from an EMBL/GenBank/DDBJ whole genome shotgun (WGS) entry which is preliminary data.</text>
</comment>
<keyword evidence="5" id="KW-1185">Reference proteome</keyword>
<evidence type="ECO:0000313" key="5">
    <source>
        <dbReference type="Proteomes" id="UP000252107"/>
    </source>
</evidence>
<evidence type="ECO:0000256" key="2">
    <source>
        <dbReference type="SAM" id="MobiDB-lite"/>
    </source>
</evidence>